<dbReference type="EMBL" id="CP000360">
    <property type="protein sequence ID" value="ABF39317.1"/>
    <property type="molecule type" value="Genomic_DNA"/>
</dbReference>
<dbReference type="eggNOG" id="COG3391">
    <property type="taxonomic scope" value="Bacteria"/>
</dbReference>
<organism evidence="2 3">
    <name type="scientific">Koribacter versatilis (strain Ellin345)</name>
    <dbReference type="NCBI Taxonomy" id="204669"/>
    <lineage>
        <taxon>Bacteria</taxon>
        <taxon>Pseudomonadati</taxon>
        <taxon>Acidobacteriota</taxon>
        <taxon>Terriglobia</taxon>
        <taxon>Terriglobales</taxon>
        <taxon>Candidatus Korobacteraceae</taxon>
        <taxon>Candidatus Korobacter</taxon>
    </lineage>
</organism>
<evidence type="ECO:0000313" key="3">
    <source>
        <dbReference type="Proteomes" id="UP000002432"/>
    </source>
</evidence>
<protein>
    <recommendedName>
        <fullName evidence="4">YVTN beta-propeller repeat-containing protein</fullName>
    </recommendedName>
</protein>
<dbReference type="KEGG" id="aba:Acid345_0312"/>
<accession>Q1IUY3</accession>
<dbReference type="STRING" id="204669.Acid345_0312"/>
<dbReference type="EnsemblBacteria" id="ABF39317">
    <property type="protein sequence ID" value="ABF39317"/>
    <property type="gene ID" value="Acid345_0312"/>
</dbReference>
<dbReference type="InterPro" id="IPR051200">
    <property type="entry name" value="Host-pathogen_enzymatic-act"/>
</dbReference>
<dbReference type="Gene3D" id="2.130.10.10">
    <property type="entry name" value="YVTN repeat-like/Quinoprotein amine dehydrogenase"/>
    <property type="match status" value="2"/>
</dbReference>
<feature type="signal peptide" evidence="1">
    <location>
        <begin position="1"/>
        <end position="21"/>
    </location>
</feature>
<evidence type="ECO:0000256" key="1">
    <source>
        <dbReference type="SAM" id="SignalP"/>
    </source>
</evidence>
<dbReference type="Proteomes" id="UP000002432">
    <property type="component" value="Chromosome"/>
</dbReference>
<name>Q1IUY3_KORVE</name>
<dbReference type="SUPFAM" id="SSF51004">
    <property type="entry name" value="C-terminal (heme d1) domain of cytochrome cd1-nitrite reductase"/>
    <property type="match status" value="1"/>
</dbReference>
<dbReference type="PANTHER" id="PTHR47197">
    <property type="entry name" value="PROTEIN NIRF"/>
    <property type="match status" value="1"/>
</dbReference>
<dbReference type="RefSeq" id="WP_011521119.1">
    <property type="nucleotide sequence ID" value="NC_008009.1"/>
</dbReference>
<sequence>MLIPMWRALAAAALLSTLSFGQNVYKQLATYSLPGDTGWDYLTYDESSDRLFVAHGTSILVVSPDGQKLGEFPANGAHGVAIVTDKGLGFSSNGRAGTVTVFDLKELKPIQEIKAGENPDAIIYDPYSKHVIVMNGRSKDIMAINPDTKKVDATVPLGGKLEFAVAMPGKVYVNVEDTGEIATVDSSTWKAVARWKLPDCEEPSGLAVDRKNNTLFTVCGNSKMLVIDAASGKVLATVKTGDGTDAAGFDPGTGYAFASNGEGTLTVVGKKADKWDVIENVPTQKSARTMTLDPKTHKVFTVAAEFNPPAPGERRGTVKPGSFKLIVLGPAK</sequence>
<evidence type="ECO:0008006" key="4">
    <source>
        <dbReference type="Google" id="ProtNLM"/>
    </source>
</evidence>
<proteinExistence type="predicted"/>
<dbReference type="PANTHER" id="PTHR47197:SF3">
    <property type="entry name" value="DIHYDRO-HEME D1 DEHYDROGENASE"/>
    <property type="match status" value="1"/>
</dbReference>
<keyword evidence="1" id="KW-0732">Signal</keyword>
<dbReference type="HOGENOM" id="CLU_043515_0_0_0"/>
<reference evidence="2 3" key="1">
    <citation type="journal article" date="2009" name="Appl. Environ. Microbiol.">
        <title>Three genomes from the phylum Acidobacteria provide insight into the lifestyles of these microorganisms in soils.</title>
        <authorList>
            <person name="Ward N.L."/>
            <person name="Challacombe J.F."/>
            <person name="Janssen P.H."/>
            <person name="Henrissat B."/>
            <person name="Coutinho P.M."/>
            <person name="Wu M."/>
            <person name="Xie G."/>
            <person name="Haft D.H."/>
            <person name="Sait M."/>
            <person name="Badger J."/>
            <person name="Barabote R.D."/>
            <person name="Bradley B."/>
            <person name="Brettin T.S."/>
            <person name="Brinkac L.M."/>
            <person name="Bruce D."/>
            <person name="Creasy T."/>
            <person name="Daugherty S.C."/>
            <person name="Davidsen T.M."/>
            <person name="DeBoy R.T."/>
            <person name="Detter J.C."/>
            <person name="Dodson R.J."/>
            <person name="Durkin A.S."/>
            <person name="Ganapathy A."/>
            <person name="Gwinn-Giglio M."/>
            <person name="Han C.S."/>
            <person name="Khouri H."/>
            <person name="Kiss H."/>
            <person name="Kothari S.P."/>
            <person name="Madupu R."/>
            <person name="Nelson K.E."/>
            <person name="Nelson W.C."/>
            <person name="Paulsen I."/>
            <person name="Penn K."/>
            <person name="Ren Q."/>
            <person name="Rosovitz M.J."/>
            <person name="Selengut J.D."/>
            <person name="Shrivastava S."/>
            <person name="Sullivan S.A."/>
            <person name="Tapia R."/>
            <person name="Thompson L.S."/>
            <person name="Watkins K.L."/>
            <person name="Yang Q."/>
            <person name="Yu C."/>
            <person name="Zafar N."/>
            <person name="Zhou L."/>
            <person name="Kuske C.R."/>
        </authorList>
    </citation>
    <scope>NUCLEOTIDE SEQUENCE [LARGE SCALE GENOMIC DNA]</scope>
    <source>
        <strain evidence="2 3">Ellin345</strain>
    </source>
</reference>
<dbReference type="OrthoDB" id="7187796at2"/>
<evidence type="ECO:0000313" key="2">
    <source>
        <dbReference type="EMBL" id="ABF39317.1"/>
    </source>
</evidence>
<keyword evidence="3" id="KW-1185">Reference proteome</keyword>
<feature type="chain" id="PRO_5004191822" description="YVTN beta-propeller repeat-containing protein" evidence="1">
    <location>
        <begin position="22"/>
        <end position="332"/>
    </location>
</feature>
<dbReference type="AlphaFoldDB" id="Q1IUY3"/>
<dbReference type="InterPro" id="IPR015943">
    <property type="entry name" value="WD40/YVTN_repeat-like_dom_sf"/>
</dbReference>
<dbReference type="InterPro" id="IPR011048">
    <property type="entry name" value="Haem_d1_sf"/>
</dbReference>
<gene>
    <name evidence="2" type="ordered locus">Acid345_0312</name>
</gene>